<reference evidence="2 3" key="1">
    <citation type="submission" date="2016-11" db="EMBL/GenBank/DDBJ databases">
        <title>Study of marine rhodopsin-containing bacteria.</title>
        <authorList>
            <person name="Yoshizawa S."/>
            <person name="Kumagai Y."/>
            <person name="Kogure K."/>
        </authorList>
    </citation>
    <scope>NUCLEOTIDE SEQUENCE [LARGE SCALE GENOMIC DNA]</scope>
    <source>
        <strain evidence="2 3">SG-29</strain>
    </source>
</reference>
<dbReference type="AlphaFoldDB" id="A0A259U092"/>
<feature type="chain" id="PRO_5012649887" description="DUF4920 domain-containing protein" evidence="1">
    <location>
        <begin position="24"/>
        <end position="183"/>
    </location>
</feature>
<organism evidence="2 3">
    <name type="scientific">Rubricoccus marinus</name>
    <dbReference type="NCBI Taxonomy" id="716817"/>
    <lineage>
        <taxon>Bacteria</taxon>
        <taxon>Pseudomonadati</taxon>
        <taxon>Rhodothermota</taxon>
        <taxon>Rhodothermia</taxon>
        <taxon>Rhodothermales</taxon>
        <taxon>Rubricoccaceae</taxon>
        <taxon>Rubricoccus</taxon>
    </lineage>
</organism>
<evidence type="ECO:0008006" key="4">
    <source>
        <dbReference type="Google" id="ProtNLM"/>
    </source>
</evidence>
<dbReference type="InterPro" id="IPR032577">
    <property type="entry name" value="DUF4920"/>
</dbReference>
<dbReference type="EMBL" id="MQWB01000001">
    <property type="protein sequence ID" value="OZC03443.1"/>
    <property type="molecule type" value="Genomic_DNA"/>
</dbReference>
<sequence length="183" mass="19053">MRRFLLLPALALAFTACSSESDAPEAAGDDVAVASDAPDAGDAMAGAETTVGEPLGSDLEILPVSSVIEQASDLDGETLVVEGTVSKICQVKGCWLTLQNEAGETFRVAVPKDDAGEYVFTFPMDVTGATAQLAGTFSVEEESVEDQKHLAEDEGQSPEAIEAITAPKRTYVLTASGARLTRA</sequence>
<name>A0A259U092_9BACT</name>
<comment type="caution">
    <text evidence="2">The sequence shown here is derived from an EMBL/GenBank/DDBJ whole genome shotgun (WGS) entry which is preliminary data.</text>
</comment>
<keyword evidence="1" id="KW-0732">Signal</keyword>
<feature type="signal peptide" evidence="1">
    <location>
        <begin position="1"/>
        <end position="23"/>
    </location>
</feature>
<keyword evidence="3" id="KW-1185">Reference proteome</keyword>
<dbReference type="InParanoid" id="A0A259U092"/>
<protein>
    <recommendedName>
        <fullName evidence="4">DUF4920 domain-containing protein</fullName>
    </recommendedName>
</protein>
<dbReference type="RefSeq" id="WP_094548807.1">
    <property type="nucleotide sequence ID" value="NZ_MQWB01000001.1"/>
</dbReference>
<dbReference type="Pfam" id="PF16267">
    <property type="entry name" value="DUF4920"/>
    <property type="match status" value="1"/>
</dbReference>
<dbReference type="PROSITE" id="PS51257">
    <property type="entry name" value="PROKAR_LIPOPROTEIN"/>
    <property type="match status" value="1"/>
</dbReference>
<dbReference type="Proteomes" id="UP000216446">
    <property type="component" value="Unassembled WGS sequence"/>
</dbReference>
<proteinExistence type="predicted"/>
<evidence type="ECO:0000256" key="1">
    <source>
        <dbReference type="SAM" id="SignalP"/>
    </source>
</evidence>
<accession>A0A259U092</accession>
<gene>
    <name evidence="2" type="ORF">BSZ36_10895</name>
</gene>
<evidence type="ECO:0000313" key="2">
    <source>
        <dbReference type="EMBL" id="OZC03443.1"/>
    </source>
</evidence>
<dbReference type="OrthoDB" id="129527at2"/>
<evidence type="ECO:0000313" key="3">
    <source>
        <dbReference type="Proteomes" id="UP000216446"/>
    </source>
</evidence>